<dbReference type="RefSeq" id="WP_014236889.1">
    <property type="nucleotide sequence ID" value="NZ_SHKM01000001.1"/>
</dbReference>
<dbReference type="InterPro" id="IPR036282">
    <property type="entry name" value="Glutathione-S-Trfase_C_sf"/>
</dbReference>
<dbReference type="PROSITE" id="PS50404">
    <property type="entry name" value="GST_NTER"/>
    <property type="match status" value="1"/>
</dbReference>
<dbReference type="PANTHER" id="PTHR43968">
    <property type="match status" value="1"/>
</dbReference>
<dbReference type="InterPro" id="IPR004046">
    <property type="entry name" value="GST_C"/>
</dbReference>
<dbReference type="InterPro" id="IPR004045">
    <property type="entry name" value="Glutathione_S-Trfase_N"/>
</dbReference>
<feature type="domain" description="GST N-terminal" evidence="2">
    <location>
        <begin position="1"/>
        <end position="78"/>
    </location>
</feature>
<dbReference type="PANTHER" id="PTHR43968:SF6">
    <property type="entry name" value="GLUTATHIONE S-TRANSFERASE OMEGA"/>
    <property type="match status" value="1"/>
</dbReference>
<name>A0ABY0IRW7_9RHOO</name>
<reference evidence="4 5" key="1">
    <citation type="submission" date="2019-02" db="EMBL/GenBank/DDBJ databases">
        <title>Genomic Encyclopedia of Type Strains, Phase IV (KMG-IV): sequencing the most valuable type-strain genomes for metagenomic binning, comparative biology and taxonomic classification.</title>
        <authorList>
            <person name="Goeker M."/>
        </authorList>
    </citation>
    <scope>NUCLEOTIDE SEQUENCE [LARGE SCALE GENOMIC DNA]</scope>
    <source>
        <strain evidence="4 5">DSM 21223</strain>
    </source>
</reference>
<sequence length="198" mass="23124">MMNLYSGTTDPFSHRCRIVLFEKGMDFQVIDVDLFNKPEDIAVINPYNRVPVLVERELILYEPNIINEYIDERFPHPQLMPADPIMRARARQLLSTMEREIFAYIEPLEKNAKTADKARTEIRNRLTELAPMFAKQKFMLGDEFSMLDVAIAPLLWRLDHYGIDLPKTAAPLMKYAERIFSRQGFIDALTPSEKVMRK</sequence>
<comment type="caution">
    <text evidence="4">The sequence shown here is derived from an EMBL/GenBank/DDBJ whole genome shotgun (WGS) entry which is preliminary data.</text>
</comment>
<dbReference type="InterPro" id="IPR040079">
    <property type="entry name" value="Glutathione_S-Trfase"/>
</dbReference>
<dbReference type="SUPFAM" id="SSF47616">
    <property type="entry name" value="GST C-terminal domain-like"/>
    <property type="match status" value="1"/>
</dbReference>
<dbReference type="InterPro" id="IPR034341">
    <property type="entry name" value="SspA_N"/>
</dbReference>
<dbReference type="EMBL" id="SHKM01000001">
    <property type="protein sequence ID" value="RZT89228.1"/>
    <property type="molecule type" value="Genomic_DNA"/>
</dbReference>
<dbReference type="InterPro" id="IPR036249">
    <property type="entry name" value="Thioredoxin-like_sf"/>
</dbReference>
<organism evidence="4 5">
    <name type="scientific">Azospira oryzae</name>
    <dbReference type="NCBI Taxonomy" id="146939"/>
    <lineage>
        <taxon>Bacteria</taxon>
        <taxon>Pseudomonadati</taxon>
        <taxon>Pseudomonadota</taxon>
        <taxon>Betaproteobacteria</taxon>
        <taxon>Rhodocyclales</taxon>
        <taxon>Rhodocyclaceae</taxon>
        <taxon>Azospira</taxon>
    </lineage>
</organism>
<dbReference type="SFLD" id="SFLDG00358">
    <property type="entry name" value="Main_(cytGST)"/>
    <property type="match status" value="1"/>
</dbReference>
<evidence type="ECO:0000259" key="3">
    <source>
        <dbReference type="PROSITE" id="PS50405"/>
    </source>
</evidence>
<gene>
    <name evidence="4" type="ORF">EV678_0008</name>
</gene>
<dbReference type="Gene3D" id="1.20.1050.10">
    <property type="match status" value="1"/>
</dbReference>
<dbReference type="PROSITE" id="PS50405">
    <property type="entry name" value="GST_CTER"/>
    <property type="match status" value="1"/>
</dbReference>
<feature type="domain" description="GST C-terminal" evidence="3">
    <location>
        <begin position="83"/>
        <end position="198"/>
    </location>
</feature>
<accession>A0ABY0IRW7</accession>
<evidence type="ECO:0000259" key="2">
    <source>
        <dbReference type="PROSITE" id="PS50404"/>
    </source>
</evidence>
<keyword evidence="5" id="KW-1185">Reference proteome</keyword>
<evidence type="ECO:0000313" key="4">
    <source>
        <dbReference type="EMBL" id="RZT89228.1"/>
    </source>
</evidence>
<dbReference type="Pfam" id="PF02798">
    <property type="entry name" value="GST_N"/>
    <property type="match status" value="1"/>
</dbReference>
<protein>
    <submittedName>
        <fullName evidence="4">RNA polymerase-associated protein</fullName>
    </submittedName>
</protein>
<evidence type="ECO:0000313" key="5">
    <source>
        <dbReference type="Proteomes" id="UP000292136"/>
    </source>
</evidence>
<proteinExistence type="inferred from homology"/>
<dbReference type="CDD" id="cd03059">
    <property type="entry name" value="GST_N_SspA"/>
    <property type="match status" value="1"/>
</dbReference>
<dbReference type="Pfam" id="PF00043">
    <property type="entry name" value="GST_C"/>
    <property type="match status" value="1"/>
</dbReference>
<dbReference type="SUPFAM" id="SSF52833">
    <property type="entry name" value="Thioredoxin-like"/>
    <property type="match status" value="1"/>
</dbReference>
<evidence type="ECO:0000256" key="1">
    <source>
        <dbReference type="ARBA" id="ARBA00009929"/>
    </source>
</evidence>
<dbReference type="SFLD" id="SFLDS00019">
    <property type="entry name" value="Glutathione_Transferase_(cytos"/>
    <property type="match status" value="1"/>
</dbReference>
<dbReference type="Proteomes" id="UP000292136">
    <property type="component" value="Unassembled WGS sequence"/>
</dbReference>
<dbReference type="Gene3D" id="3.40.30.10">
    <property type="entry name" value="Glutaredoxin"/>
    <property type="match status" value="1"/>
</dbReference>
<comment type="similarity">
    <text evidence="1">Belongs to the GST superfamily. HSP26 family.</text>
</comment>
<dbReference type="InterPro" id="IPR010987">
    <property type="entry name" value="Glutathione-S-Trfase_C-like"/>
</dbReference>
<dbReference type="InterPro" id="IPR050983">
    <property type="entry name" value="GST_Omega/HSP26"/>
</dbReference>